<keyword evidence="3" id="KW-1185">Reference proteome</keyword>
<gene>
    <name evidence="2" type="ORF">SAMN04487993_100380</name>
</gene>
<dbReference type="Gene3D" id="2.10.109.10">
    <property type="entry name" value="Umud Fragment, subunit A"/>
    <property type="match status" value="1"/>
</dbReference>
<dbReference type="SUPFAM" id="SSF51306">
    <property type="entry name" value="LexA/Signal peptidase"/>
    <property type="match status" value="1"/>
</dbReference>
<dbReference type="InterPro" id="IPR036286">
    <property type="entry name" value="LexA/Signal_pep-like_sf"/>
</dbReference>
<feature type="domain" description="Peptidase S24/S26A/S26B/S26C" evidence="1">
    <location>
        <begin position="2"/>
        <end position="37"/>
    </location>
</feature>
<dbReference type="EMBL" id="FNEJ01000003">
    <property type="protein sequence ID" value="SDI30952.1"/>
    <property type="molecule type" value="Genomic_DNA"/>
</dbReference>
<dbReference type="Pfam" id="PF00717">
    <property type="entry name" value="Peptidase_S24"/>
    <property type="match status" value="1"/>
</dbReference>
<accession>A0A1G8JIK1</accession>
<dbReference type="AlphaFoldDB" id="A0A1G8JIK1"/>
<proteinExistence type="predicted"/>
<dbReference type="Proteomes" id="UP000199093">
    <property type="component" value="Unassembled WGS sequence"/>
</dbReference>
<dbReference type="InterPro" id="IPR015927">
    <property type="entry name" value="Peptidase_S24_S26A/B/C"/>
</dbReference>
<protein>
    <submittedName>
        <fullName evidence="2">Peptidase S24-like</fullName>
    </submittedName>
</protein>
<evidence type="ECO:0000313" key="3">
    <source>
        <dbReference type="Proteomes" id="UP000199093"/>
    </source>
</evidence>
<evidence type="ECO:0000259" key="1">
    <source>
        <dbReference type="Pfam" id="PF00717"/>
    </source>
</evidence>
<name>A0A1G8JIK1_9RHOB</name>
<organism evidence="2 3">
    <name type="scientific">Salipiger marinus</name>
    <dbReference type="NCBI Taxonomy" id="555512"/>
    <lineage>
        <taxon>Bacteria</taxon>
        <taxon>Pseudomonadati</taxon>
        <taxon>Pseudomonadota</taxon>
        <taxon>Alphaproteobacteria</taxon>
        <taxon>Rhodobacterales</taxon>
        <taxon>Roseobacteraceae</taxon>
        <taxon>Salipiger</taxon>
    </lineage>
</organism>
<evidence type="ECO:0000313" key="2">
    <source>
        <dbReference type="EMBL" id="SDI30952.1"/>
    </source>
</evidence>
<reference evidence="2 3" key="1">
    <citation type="submission" date="2016-10" db="EMBL/GenBank/DDBJ databases">
        <authorList>
            <person name="de Groot N.N."/>
        </authorList>
    </citation>
    <scope>NUCLEOTIDE SEQUENCE [LARGE SCALE GENOMIC DNA]</scope>
    <source>
        <strain evidence="2 3">DSM 26424</strain>
    </source>
</reference>
<sequence length="60" mass="6396">MLITARGDSMAPAISDGDLVMLDRRKTAITSGKIYVYNDPEDGTRPGRSERLVCAVAGSP</sequence>
<dbReference type="CDD" id="cd06462">
    <property type="entry name" value="Peptidase_S24_S26"/>
    <property type="match status" value="1"/>
</dbReference>